<dbReference type="PANTHER" id="PTHR37809">
    <property type="entry name" value="RIBOSOMAL PROTEIN S12 METHYLTHIOTRANSFERASE ACCESSORY FACTOR YCAO"/>
    <property type="match status" value="1"/>
</dbReference>
<dbReference type="PANTHER" id="PTHR37809:SF1">
    <property type="entry name" value="RIBOSOMAL PROTEIN S12 METHYLTHIOTRANSFERASE ACCESSORY FACTOR YCAO"/>
    <property type="match status" value="1"/>
</dbReference>
<dbReference type="Pfam" id="PF02624">
    <property type="entry name" value="YcaO"/>
    <property type="match status" value="1"/>
</dbReference>
<dbReference type="Proteomes" id="UP000031861">
    <property type="component" value="Plasmid pBFI_2"/>
</dbReference>
<name>A0AAN0SRA6_BACCE</name>
<dbReference type="InterPro" id="IPR003776">
    <property type="entry name" value="YcaO-like_dom"/>
</dbReference>
<accession>A0AAN0SRA6</accession>
<organism evidence="2 3">
    <name type="scientific">Bacillus cereus 03BB108</name>
    <dbReference type="NCBI Taxonomy" id="451709"/>
    <lineage>
        <taxon>Bacteria</taxon>
        <taxon>Bacillati</taxon>
        <taxon>Bacillota</taxon>
        <taxon>Bacilli</taxon>
        <taxon>Bacillales</taxon>
        <taxon>Bacillaceae</taxon>
        <taxon>Bacillus</taxon>
        <taxon>Bacillus cereus group</taxon>
    </lineage>
</organism>
<sequence length="737" mass="85918">MQKNFEREHNINDALHKGINVCKELGIKINYENIGEFLQTEYAELVDLQGRKLTSGVGKGGGLTSKAGALFESLEHYLTEYKIDYSKQKLFLLEKIPNIKYFNNEKIIQLLYSDSDREKLILCKKYTNIKNDSKEFWYPTFITNPFYADNPKCFDQEIDYSKLKRYSSNSGTAIGCSLNEAIIHASNEVIERDALSLFLLKYYYYRNNDTVKIINRETLSLDVQEFLSNAEKEIDQKIILVNLTTELKIPVILAILEHNKFGIPIYGSGSSLYREYAVKRAISELIQSYHMIQAYPNASKEIMHNINCLNGFPNHYVCAEFNTNTLLNAFEIEQVDFKTLSNYTLDNLDGYLDYLVQILNNHDFDIYYSICQKFSNGVHLVNVIIPNTERFFNILFGQIVFPSDRGKIKTSINNKSFLNLNERLNHENIILDDFLNRKKTPYTHSTNVYVEPYFSRENLFILKTSNYTFCGRKIAKEIDIETKTLNIGPMIYPNMILGCFQTYQINDNQVYLYYTPCTQQEIESVFLTLQHDKKAEILYPFSPLNDDFQEHIITFETWNSLNNAQLENLDANESHFRDVTIQYLNNQETRNKVFYDPACSTGTFLEHLKLNFPCGKYIGSDQSKKMVMLAKKKLDFVFQADASNTVQKNIKADYLFLRFLNMEVVTIKQAYNLFEHLVQLLNADGKIIIFGYTPVRINIQYVADKYNLQIHQCVSEYNGGIFQYYILQKRMGKYYVE</sequence>
<dbReference type="AlphaFoldDB" id="A0AAN0SRA6"/>
<dbReference type="GO" id="GO:0008168">
    <property type="term" value="F:methyltransferase activity"/>
    <property type="evidence" value="ECO:0007669"/>
    <property type="project" value="UniProtKB-KW"/>
</dbReference>
<dbReference type="InterPro" id="IPR029063">
    <property type="entry name" value="SAM-dependent_MTases_sf"/>
</dbReference>
<feature type="domain" description="YcaO" evidence="1">
    <location>
        <begin position="56"/>
        <end position="435"/>
    </location>
</feature>
<keyword evidence="2" id="KW-0808">Transferase</keyword>
<proteinExistence type="predicted"/>
<dbReference type="Pfam" id="PF13649">
    <property type="entry name" value="Methyltransf_25"/>
    <property type="match status" value="1"/>
</dbReference>
<evidence type="ECO:0000313" key="2">
    <source>
        <dbReference type="EMBL" id="AJI08466.1"/>
    </source>
</evidence>
<protein>
    <submittedName>
        <fullName evidence="2">Methyltransferase domain protein</fullName>
    </submittedName>
</protein>
<dbReference type="PROSITE" id="PS51664">
    <property type="entry name" value="YCAO"/>
    <property type="match status" value="1"/>
</dbReference>
<dbReference type="Gene3D" id="3.30.1330.230">
    <property type="match status" value="1"/>
</dbReference>
<dbReference type="RefSeq" id="WP_001996261.1">
    <property type="nucleotide sequence ID" value="NZ_CP009636.1"/>
</dbReference>
<gene>
    <name evidence="2" type="ORF">AK40_5869</name>
</gene>
<dbReference type="Gene3D" id="3.40.50.150">
    <property type="entry name" value="Vaccinia Virus protein VP39"/>
    <property type="match status" value="1"/>
</dbReference>
<keyword evidence="2" id="KW-0489">Methyltransferase</keyword>
<reference evidence="2 3" key="1">
    <citation type="journal article" date="2015" name="Genome Announc.">
        <title>Complete genome sequences for 35 biothreat assay-relevant bacillus species.</title>
        <authorList>
            <person name="Johnson S.L."/>
            <person name="Daligault H.E."/>
            <person name="Davenport K.W."/>
            <person name="Jaissle J."/>
            <person name="Frey K.G."/>
            <person name="Ladner J.T."/>
            <person name="Broomall S.M."/>
            <person name="Bishop-Lilly K.A."/>
            <person name="Bruce D.C."/>
            <person name="Gibbons H.S."/>
            <person name="Coyne S.R."/>
            <person name="Lo C.C."/>
            <person name="Meincke L."/>
            <person name="Munk A.C."/>
            <person name="Koroleva G.I."/>
            <person name="Rosenzweig C.N."/>
            <person name="Palacios G.F."/>
            <person name="Redden C.L."/>
            <person name="Minogue T.D."/>
            <person name="Chain P.S."/>
        </authorList>
    </citation>
    <scope>NUCLEOTIDE SEQUENCE [LARGE SCALE GENOMIC DNA]</scope>
    <source>
        <strain evidence="2 3">03BB108</strain>
    </source>
</reference>
<dbReference type="GO" id="GO:0032259">
    <property type="term" value="P:methylation"/>
    <property type="evidence" value="ECO:0007669"/>
    <property type="project" value="UniProtKB-KW"/>
</dbReference>
<dbReference type="SUPFAM" id="SSF53335">
    <property type="entry name" value="S-adenosyl-L-methionine-dependent methyltransferases"/>
    <property type="match status" value="1"/>
</dbReference>
<evidence type="ECO:0000313" key="3">
    <source>
        <dbReference type="Proteomes" id="UP000031861"/>
    </source>
</evidence>
<keyword evidence="2" id="KW-0614">Plasmid</keyword>
<dbReference type="InterPro" id="IPR041698">
    <property type="entry name" value="Methyltransf_25"/>
</dbReference>
<geneLocation type="plasmid" evidence="2 3">
    <name>pBFI_2</name>
</geneLocation>
<dbReference type="EMBL" id="CP009636">
    <property type="protein sequence ID" value="AJI08466.1"/>
    <property type="molecule type" value="Genomic_DNA"/>
</dbReference>
<evidence type="ECO:0000259" key="1">
    <source>
        <dbReference type="PROSITE" id="PS51664"/>
    </source>
</evidence>